<protein>
    <submittedName>
        <fullName evidence="1">Uncharacterized protein</fullName>
    </submittedName>
</protein>
<gene>
    <name evidence="1" type="ORF">ACFPFX_04410</name>
</gene>
<sequence>MNTPFGHARRMMLSAHVQRRVVRAALREQPTTSPGPPAAYAFGHRTPAWGHMTAQALRSLPDPPR</sequence>
<evidence type="ECO:0000313" key="1">
    <source>
        <dbReference type="EMBL" id="MFC4955537.1"/>
    </source>
</evidence>
<organism evidence="1 2">
    <name type="scientific">Streptomyces mauvecolor</name>
    <dbReference type="NCBI Taxonomy" id="58345"/>
    <lineage>
        <taxon>Bacteria</taxon>
        <taxon>Bacillati</taxon>
        <taxon>Actinomycetota</taxon>
        <taxon>Actinomycetes</taxon>
        <taxon>Kitasatosporales</taxon>
        <taxon>Streptomycetaceae</taxon>
        <taxon>Streptomyces</taxon>
    </lineage>
</organism>
<dbReference type="RefSeq" id="WP_344370337.1">
    <property type="nucleotide sequence ID" value="NZ_BAAASQ010000001.1"/>
</dbReference>
<dbReference type="EMBL" id="JBHSIZ010000005">
    <property type="protein sequence ID" value="MFC4955537.1"/>
    <property type="molecule type" value="Genomic_DNA"/>
</dbReference>
<keyword evidence="2" id="KW-1185">Reference proteome</keyword>
<reference evidence="2" key="1">
    <citation type="journal article" date="2019" name="Int. J. Syst. Evol. Microbiol.">
        <title>The Global Catalogue of Microorganisms (GCM) 10K type strain sequencing project: providing services to taxonomists for standard genome sequencing and annotation.</title>
        <authorList>
            <consortium name="The Broad Institute Genomics Platform"/>
            <consortium name="The Broad Institute Genome Sequencing Center for Infectious Disease"/>
            <person name="Wu L."/>
            <person name="Ma J."/>
        </authorList>
    </citation>
    <scope>NUCLEOTIDE SEQUENCE [LARGE SCALE GENOMIC DNA]</scope>
    <source>
        <strain evidence="2">CCM 7224</strain>
    </source>
</reference>
<evidence type="ECO:0000313" key="2">
    <source>
        <dbReference type="Proteomes" id="UP001595834"/>
    </source>
</evidence>
<comment type="caution">
    <text evidence="1">The sequence shown here is derived from an EMBL/GenBank/DDBJ whole genome shotgun (WGS) entry which is preliminary data.</text>
</comment>
<name>A0ABV9UGB8_9ACTN</name>
<proteinExistence type="predicted"/>
<accession>A0ABV9UGB8</accession>
<dbReference type="Proteomes" id="UP001595834">
    <property type="component" value="Unassembled WGS sequence"/>
</dbReference>